<dbReference type="SMART" id="SM00220">
    <property type="entry name" value="S_TKc"/>
    <property type="match status" value="1"/>
</dbReference>
<feature type="binding site" evidence="9">
    <location>
        <position position="141"/>
    </location>
    <ligand>
        <name>ATP</name>
        <dbReference type="ChEBI" id="CHEBI:30616"/>
    </ligand>
</feature>
<dbReference type="PANTHER" id="PTHR24356">
    <property type="entry name" value="SERINE/THREONINE-PROTEIN KINASE"/>
    <property type="match status" value="1"/>
</dbReference>
<evidence type="ECO:0000256" key="7">
    <source>
        <dbReference type="ARBA" id="ARBA00047899"/>
    </source>
</evidence>
<dbReference type="PROSITE" id="PS00107">
    <property type="entry name" value="PROTEIN_KINASE_ATP"/>
    <property type="match status" value="1"/>
</dbReference>
<evidence type="ECO:0000256" key="3">
    <source>
        <dbReference type="ARBA" id="ARBA00022679"/>
    </source>
</evidence>
<feature type="region of interest" description="Disordered" evidence="10">
    <location>
        <begin position="576"/>
        <end position="630"/>
    </location>
</feature>
<dbReference type="GO" id="GO:0035556">
    <property type="term" value="P:intracellular signal transduction"/>
    <property type="evidence" value="ECO:0007669"/>
    <property type="project" value="TreeGrafter"/>
</dbReference>
<dbReference type="PhylomeDB" id="A0A0G4F1P6"/>
<dbReference type="InterPro" id="IPR050236">
    <property type="entry name" value="Ser_Thr_kinase_AGC"/>
</dbReference>
<feature type="region of interest" description="Disordered" evidence="10">
    <location>
        <begin position="435"/>
        <end position="468"/>
    </location>
</feature>
<keyword evidence="6 9" id="KW-0067">ATP-binding</keyword>
<evidence type="ECO:0000256" key="10">
    <source>
        <dbReference type="SAM" id="MobiDB-lite"/>
    </source>
</evidence>
<dbReference type="InterPro" id="IPR017441">
    <property type="entry name" value="Protein_kinase_ATP_BS"/>
</dbReference>
<dbReference type="GO" id="GO:0005524">
    <property type="term" value="F:ATP binding"/>
    <property type="evidence" value="ECO:0007669"/>
    <property type="project" value="UniProtKB-UniRule"/>
</dbReference>
<dbReference type="PROSITE" id="PS50011">
    <property type="entry name" value="PROTEIN_KINASE_DOM"/>
    <property type="match status" value="1"/>
</dbReference>
<feature type="compositionally biased region" description="Basic and acidic residues" evidence="10">
    <location>
        <begin position="508"/>
        <end position="519"/>
    </location>
</feature>
<evidence type="ECO:0000259" key="11">
    <source>
        <dbReference type="PROSITE" id="PS50011"/>
    </source>
</evidence>
<evidence type="ECO:0000256" key="6">
    <source>
        <dbReference type="ARBA" id="ARBA00022840"/>
    </source>
</evidence>
<dbReference type="CDD" id="cd05123">
    <property type="entry name" value="STKc_AGC"/>
    <property type="match status" value="1"/>
</dbReference>
<dbReference type="InterPro" id="IPR011009">
    <property type="entry name" value="Kinase-like_dom_sf"/>
</dbReference>
<dbReference type="SUPFAM" id="SSF56112">
    <property type="entry name" value="Protein kinase-like (PK-like)"/>
    <property type="match status" value="1"/>
</dbReference>
<dbReference type="GO" id="GO:0004674">
    <property type="term" value="F:protein serine/threonine kinase activity"/>
    <property type="evidence" value="ECO:0007669"/>
    <property type="project" value="UniProtKB-KW"/>
</dbReference>
<dbReference type="PANTHER" id="PTHR24356:SF407">
    <property type="entry name" value="RAC SERINE_THREONINE-PROTEIN KINASE"/>
    <property type="match status" value="1"/>
</dbReference>
<dbReference type="AlphaFoldDB" id="A0A0G4F1P6"/>
<evidence type="ECO:0000256" key="5">
    <source>
        <dbReference type="ARBA" id="ARBA00022777"/>
    </source>
</evidence>
<evidence type="ECO:0000256" key="2">
    <source>
        <dbReference type="ARBA" id="ARBA00022527"/>
    </source>
</evidence>
<dbReference type="VEuPathDB" id="CryptoDB:Cvel_2603"/>
<keyword evidence="4 9" id="KW-0547">Nucleotide-binding</keyword>
<keyword evidence="2" id="KW-0723">Serine/threonine-protein kinase</keyword>
<dbReference type="Gene3D" id="1.10.510.10">
    <property type="entry name" value="Transferase(Phosphotransferase) domain 1"/>
    <property type="match status" value="1"/>
</dbReference>
<evidence type="ECO:0000256" key="9">
    <source>
        <dbReference type="PROSITE-ProRule" id="PRU10141"/>
    </source>
</evidence>
<dbReference type="Gene3D" id="3.30.200.20">
    <property type="entry name" value="Phosphorylase Kinase, domain 1"/>
    <property type="match status" value="1"/>
</dbReference>
<protein>
    <recommendedName>
        <fullName evidence="1">non-specific serine/threonine protein kinase</fullName>
        <ecNumber evidence="1">2.7.11.1</ecNumber>
    </recommendedName>
</protein>
<dbReference type="InterPro" id="IPR045270">
    <property type="entry name" value="STKc_AGC"/>
</dbReference>
<evidence type="ECO:0000313" key="12">
    <source>
        <dbReference type="EMBL" id="CEM05311.1"/>
    </source>
</evidence>
<dbReference type="InterPro" id="IPR000719">
    <property type="entry name" value="Prot_kinase_dom"/>
</dbReference>
<proteinExistence type="predicted"/>
<keyword evidence="3" id="KW-0808">Transferase</keyword>
<gene>
    <name evidence="12" type="ORF">Cvel_2603</name>
</gene>
<sequence>MQEERQLLLSYMTFKDDFSALERANLFGDRKAIILKRKLYELTKDNMTVVRTNLKEEGMKDKIARAFGSSREDCLRAAAVQMTLEKKPLEVLLAPIENNFFSVDDFHCFGILGRGSFGHVLRVVDRRNRFPGEFALKVIRKGALSESRCALVERNIMATHSAPYAHPFIARLLFSFQSEAHMYMGLELCHQGTLKKLLKARGRLPEKLVALYVAEVLLAFESLHANFSIFRDLKPDNVLLDAEGHVKLSDFGLSKERATRLKRTYSYGLGTDGYMAPEVAKPSDEGHSTESDLWSLGVFMYELIFGQRPFTEEEGRKKLYAQTSAPVCIPFRTSEGLPISQSARDLMSSLMQKAPAFRLGAGGRTDFVRHHRFFRDNNIDFEKLRHRDFSFFDTQFLQSRLHHPPSAAVDLPCPDEVSIDAPLLHVLHTLEALPGDPETAIPIQPLPEPADQNPPRASTDTDAPCPPVNRLSEIAMACPGAPKRKNANVDAVSPLSPACSGTLIVISDSERSEGEKEGPDGFPLRRPPSALKSKRERDRKRQRLSAEGRETQQGHQEGGEEGRDILRRTDLNLMRASEGQSQLHQSPEFPPRVDYANPPEVPPEGLPEGPAFVPDRLTPPRPPSVMLPGWSFKGYSAVARGR</sequence>
<feature type="compositionally biased region" description="Basic and acidic residues" evidence="10">
    <location>
        <begin position="544"/>
        <end position="564"/>
    </location>
</feature>
<keyword evidence="5" id="KW-0418">Kinase</keyword>
<dbReference type="EMBL" id="CDMZ01000044">
    <property type="protein sequence ID" value="CEM05311.1"/>
    <property type="molecule type" value="Genomic_DNA"/>
</dbReference>
<dbReference type="Pfam" id="PF00069">
    <property type="entry name" value="Pkinase"/>
    <property type="match status" value="1"/>
</dbReference>
<accession>A0A0G4F1P6</accession>
<comment type="catalytic activity">
    <reaction evidence="8">
        <text>L-seryl-[protein] + ATP = O-phospho-L-seryl-[protein] + ADP + H(+)</text>
        <dbReference type="Rhea" id="RHEA:17989"/>
        <dbReference type="Rhea" id="RHEA-COMP:9863"/>
        <dbReference type="Rhea" id="RHEA-COMP:11604"/>
        <dbReference type="ChEBI" id="CHEBI:15378"/>
        <dbReference type="ChEBI" id="CHEBI:29999"/>
        <dbReference type="ChEBI" id="CHEBI:30616"/>
        <dbReference type="ChEBI" id="CHEBI:83421"/>
        <dbReference type="ChEBI" id="CHEBI:456216"/>
        <dbReference type="EC" id="2.7.11.1"/>
    </reaction>
</comment>
<name>A0A0G4F1P6_9ALVE</name>
<feature type="domain" description="Protein kinase" evidence="11">
    <location>
        <begin position="106"/>
        <end position="374"/>
    </location>
</feature>
<feature type="compositionally biased region" description="Basic residues" evidence="10">
    <location>
        <begin position="532"/>
        <end position="543"/>
    </location>
</feature>
<feature type="region of interest" description="Disordered" evidence="10">
    <location>
        <begin position="506"/>
        <end position="564"/>
    </location>
</feature>
<comment type="catalytic activity">
    <reaction evidence="7">
        <text>L-threonyl-[protein] + ATP = O-phospho-L-threonyl-[protein] + ADP + H(+)</text>
        <dbReference type="Rhea" id="RHEA:46608"/>
        <dbReference type="Rhea" id="RHEA-COMP:11060"/>
        <dbReference type="Rhea" id="RHEA-COMP:11605"/>
        <dbReference type="ChEBI" id="CHEBI:15378"/>
        <dbReference type="ChEBI" id="CHEBI:30013"/>
        <dbReference type="ChEBI" id="CHEBI:30616"/>
        <dbReference type="ChEBI" id="CHEBI:61977"/>
        <dbReference type="ChEBI" id="CHEBI:456216"/>
        <dbReference type="EC" id="2.7.11.1"/>
    </reaction>
</comment>
<evidence type="ECO:0000256" key="1">
    <source>
        <dbReference type="ARBA" id="ARBA00012513"/>
    </source>
</evidence>
<evidence type="ECO:0000256" key="8">
    <source>
        <dbReference type="ARBA" id="ARBA00048679"/>
    </source>
</evidence>
<organism evidence="12">
    <name type="scientific">Chromera velia CCMP2878</name>
    <dbReference type="NCBI Taxonomy" id="1169474"/>
    <lineage>
        <taxon>Eukaryota</taxon>
        <taxon>Sar</taxon>
        <taxon>Alveolata</taxon>
        <taxon>Colpodellida</taxon>
        <taxon>Chromeraceae</taxon>
        <taxon>Chromera</taxon>
    </lineage>
</organism>
<reference evidence="12" key="1">
    <citation type="submission" date="2014-11" db="EMBL/GenBank/DDBJ databases">
        <authorList>
            <person name="Otto D Thomas"/>
            <person name="Naeem Raeece"/>
        </authorList>
    </citation>
    <scope>NUCLEOTIDE SEQUENCE</scope>
</reference>
<evidence type="ECO:0000256" key="4">
    <source>
        <dbReference type="ARBA" id="ARBA00022741"/>
    </source>
</evidence>
<dbReference type="EC" id="2.7.11.1" evidence="1"/>